<evidence type="ECO:0000313" key="2">
    <source>
        <dbReference type="EMBL" id="KAE9982918.1"/>
    </source>
</evidence>
<feature type="region of interest" description="Disordered" evidence="1">
    <location>
        <begin position="1"/>
        <end position="37"/>
    </location>
</feature>
<dbReference type="Proteomes" id="UP000447873">
    <property type="component" value="Unassembled WGS sequence"/>
</dbReference>
<feature type="compositionally biased region" description="Polar residues" evidence="1">
    <location>
        <begin position="1"/>
        <end position="18"/>
    </location>
</feature>
<proteinExistence type="predicted"/>
<name>A0A8H3V855_VENIN</name>
<evidence type="ECO:0000256" key="1">
    <source>
        <dbReference type="SAM" id="MobiDB-lite"/>
    </source>
</evidence>
<protein>
    <submittedName>
        <fullName evidence="2">Uncharacterized protein</fullName>
    </submittedName>
</protein>
<sequence length="479" mass="53449">MTDSSTTKKPSSGHSSDWNKWEFPAVPAPSAEDARSSCDEEMHDVDVSFHIVPNRKDSMKKLLLLLKKPNGKSLETVYWTRDLQNLRQARKYRFKRRGSKTWYLWGWSTFDGHFANMEGKILPATAHHDNRYSCQPWHPYHYIGGDNALKTPLHTRKTPAVLLVVVEARSGQSRPGRKLRRRRPNTEIATKAYDDSARKDLTLQSRKATEQDARRTGIPIGFSTKDWDPTEEPITLLGSVFDANSLGKWIYDWTVLHHSPATPVSDIAGDLWLLLIQLAGKMKRGEDSMSHTRLEESRELAKDFLAAKKSNADKKPASMGKDSGYEFIDTIFGRDRELDRTEKPVSAIRMRSMRFDANCDDILRNPTAGYDKATTRDTAPCNGDPTTPQPIPSSTSDEACKDPLGNAVPSADQTVVSSKKKLGDKQAGPAGDAGEVDDMKGIASPTSLKHKAPEDLEKEQACEAKRTKAVEELGNEAVT</sequence>
<comment type="caution">
    <text evidence="2">The sequence shown here is derived from an EMBL/GenBank/DDBJ whole genome shotgun (WGS) entry which is preliminary data.</text>
</comment>
<dbReference type="AlphaFoldDB" id="A0A8H3V855"/>
<reference evidence="2 3" key="1">
    <citation type="submission" date="2018-12" db="EMBL/GenBank/DDBJ databases">
        <title>Venturia inaequalis Genome Resource.</title>
        <authorList>
            <person name="Lichtner F.J."/>
        </authorList>
    </citation>
    <scope>NUCLEOTIDE SEQUENCE [LARGE SCALE GENOMIC DNA]</scope>
    <source>
        <strain evidence="2 3">120213</strain>
    </source>
</reference>
<gene>
    <name evidence="2" type="ORF">EG328_010465</name>
</gene>
<evidence type="ECO:0000313" key="3">
    <source>
        <dbReference type="Proteomes" id="UP000447873"/>
    </source>
</evidence>
<organism evidence="2 3">
    <name type="scientific">Venturia inaequalis</name>
    <name type="common">Apple scab fungus</name>
    <dbReference type="NCBI Taxonomy" id="5025"/>
    <lineage>
        <taxon>Eukaryota</taxon>
        <taxon>Fungi</taxon>
        <taxon>Dikarya</taxon>
        <taxon>Ascomycota</taxon>
        <taxon>Pezizomycotina</taxon>
        <taxon>Dothideomycetes</taxon>
        <taxon>Pleosporomycetidae</taxon>
        <taxon>Venturiales</taxon>
        <taxon>Venturiaceae</taxon>
        <taxon>Venturia</taxon>
    </lineage>
</organism>
<accession>A0A8H3V855</accession>
<dbReference type="EMBL" id="WNWS01000069">
    <property type="protein sequence ID" value="KAE9982918.1"/>
    <property type="molecule type" value="Genomic_DNA"/>
</dbReference>
<feature type="region of interest" description="Disordered" evidence="1">
    <location>
        <begin position="369"/>
        <end position="458"/>
    </location>
</feature>